<evidence type="ECO:0000256" key="1">
    <source>
        <dbReference type="SAM" id="MobiDB-lite"/>
    </source>
</evidence>
<name>A0A9Q3CE63_9BASI</name>
<dbReference type="Proteomes" id="UP000765509">
    <property type="component" value="Unassembled WGS sequence"/>
</dbReference>
<accession>A0A9Q3CE63</accession>
<evidence type="ECO:0000313" key="3">
    <source>
        <dbReference type="Proteomes" id="UP000765509"/>
    </source>
</evidence>
<comment type="caution">
    <text evidence="2">The sequence shown here is derived from an EMBL/GenBank/DDBJ whole genome shotgun (WGS) entry which is preliminary data.</text>
</comment>
<proteinExistence type="predicted"/>
<feature type="compositionally biased region" description="Polar residues" evidence="1">
    <location>
        <begin position="1"/>
        <end position="12"/>
    </location>
</feature>
<dbReference type="EMBL" id="AVOT02007302">
    <property type="protein sequence ID" value="MBW0483599.1"/>
    <property type="molecule type" value="Genomic_DNA"/>
</dbReference>
<dbReference type="AlphaFoldDB" id="A0A9Q3CE63"/>
<gene>
    <name evidence="2" type="ORF">O181_023314</name>
</gene>
<sequence length="116" mass="12546">MPVSYQESSTHPIQPPPEIQPKNFGASPHQRSWADPLDFNPPFGTRPMPSTNLPTGRAPAGQQNPGSQGSKLVHDWAWSSFSVGLGAGCVGFPTQLLESLKFCLISPILIDPRHFG</sequence>
<keyword evidence="3" id="KW-1185">Reference proteome</keyword>
<reference evidence="2" key="1">
    <citation type="submission" date="2021-03" db="EMBL/GenBank/DDBJ databases">
        <title>Draft genome sequence of rust myrtle Austropuccinia psidii MF-1, a brazilian biotype.</title>
        <authorList>
            <person name="Quecine M.C."/>
            <person name="Pachon D.M.R."/>
            <person name="Bonatelli M.L."/>
            <person name="Correr F.H."/>
            <person name="Franceschini L.M."/>
            <person name="Leite T.F."/>
            <person name="Margarido G.R.A."/>
            <person name="Almeida C.A."/>
            <person name="Ferrarezi J.A."/>
            <person name="Labate C.A."/>
        </authorList>
    </citation>
    <scope>NUCLEOTIDE SEQUENCE</scope>
    <source>
        <strain evidence="2">MF-1</strain>
    </source>
</reference>
<evidence type="ECO:0000313" key="2">
    <source>
        <dbReference type="EMBL" id="MBW0483599.1"/>
    </source>
</evidence>
<feature type="compositionally biased region" description="Polar residues" evidence="1">
    <location>
        <begin position="61"/>
        <end position="70"/>
    </location>
</feature>
<feature type="region of interest" description="Disordered" evidence="1">
    <location>
        <begin position="1"/>
        <end position="71"/>
    </location>
</feature>
<organism evidence="2 3">
    <name type="scientific">Austropuccinia psidii MF-1</name>
    <dbReference type="NCBI Taxonomy" id="1389203"/>
    <lineage>
        <taxon>Eukaryota</taxon>
        <taxon>Fungi</taxon>
        <taxon>Dikarya</taxon>
        <taxon>Basidiomycota</taxon>
        <taxon>Pucciniomycotina</taxon>
        <taxon>Pucciniomycetes</taxon>
        <taxon>Pucciniales</taxon>
        <taxon>Sphaerophragmiaceae</taxon>
        <taxon>Austropuccinia</taxon>
    </lineage>
</organism>
<protein>
    <submittedName>
        <fullName evidence="2">Uncharacterized protein</fullName>
    </submittedName>
</protein>